<dbReference type="SUPFAM" id="SSF101322">
    <property type="entry name" value="YcfC-like"/>
    <property type="match status" value="1"/>
</dbReference>
<dbReference type="InterPro" id="IPR007451">
    <property type="entry name" value="HflD"/>
</dbReference>
<dbReference type="GO" id="GO:0005737">
    <property type="term" value="C:cytoplasm"/>
    <property type="evidence" value="ECO:0007669"/>
    <property type="project" value="UniProtKB-SubCell"/>
</dbReference>
<dbReference type="NCBIfam" id="NF001246">
    <property type="entry name" value="PRK00218.1-2"/>
    <property type="match status" value="1"/>
</dbReference>
<comment type="caution">
    <text evidence="5">The sequence shown here is derived from an EMBL/GenBank/DDBJ whole genome shotgun (WGS) entry which is preliminary data.</text>
</comment>
<dbReference type="AlphaFoldDB" id="A0AAW9R0Y6"/>
<dbReference type="RefSeq" id="WP_337335249.1">
    <property type="nucleotide sequence ID" value="NZ_JBBDHC010000008.1"/>
</dbReference>
<keyword evidence="2 4" id="KW-0963">Cytoplasm</keyword>
<dbReference type="InterPro" id="IPR035932">
    <property type="entry name" value="HflD-like_sf"/>
</dbReference>
<dbReference type="Gene3D" id="1.10.3890.10">
    <property type="entry name" value="HflD-like"/>
    <property type="match status" value="1"/>
</dbReference>
<keyword evidence="1 4" id="KW-1003">Cell membrane</keyword>
<organism evidence="5 6">
    <name type="scientific">Denitratimonas tolerans</name>
    <dbReference type="NCBI Taxonomy" id="1338420"/>
    <lineage>
        <taxon>Bacteria</taxon>
        <taxon>Pseudomonadati</taxon>
        <taxon>Pseudomonadota</taxon>
        <taxon>Gammaproteobacteria</taxon>
        <taxon>Lysobacterales</taxon>
        <taxon>Lysobacteraceae</taxon>
        <taxon>Denitratimonas</taxon>
    </lineage>
</organism>
<dbReference type="GO" id="GO:0005886">
    <property type="term" value="C:plasma membrane"/>
    <property type="evidence" value="ECO:0007669"/>
    <property type="project" value="UniProtKB-SubCell"/>
</dbReference>
<dbReference type="HAMAP" id="MF_00695">
    <property type="entry name" value="HflD_protein"/>
    <property type="match status" value="1"/>
</dbReference>
<protein>
    <recommendedName>
        <fullName evidence="4">High frequency lysogenization protein HflD homolog</fullName>
    </recommendedName>
</protein>
<gene>
    <name evidence="4 5" type="primary">hflD</name>
    <name evidence="5" type="ORF">WB794_07610</name>
</gene>
<sequence>MKDRTLALAGMMQGLRLVQSIARSGQADEADLAASLASVFRIDADSVEAVYGSAHLMKTGLEILVGQFQGGGQRDGSLGKMAMTVLSVERQLNARADLLDALQEGIIEAGRQREHFGVTHPTVVARLGEVYANTVSRLSTRVLVQGDPTQLQQEAVVAQVRACLLAAVRSAVLWRQMRGSYWDFLLRRRAMVDAARRWLAT</sequence>
<dbReference type="EMBL" id="JBBDHC010000008">
    <property type="protein sequence ID" value="MEJ1249535.1"/>
    <property type="molecule type" value="Genomic_DNA"/>
</dbReference>
<dbReference type="Proteomes" id="UP001364472">
    <property type="component" value="Unassembled WGS sequence"/>
</dbReference>
<dbReference type="PANTHER" id="PTHR38100:SF1">
    <property type="entry name" value="HIGH FREQUENCY LYSOGENIZATION PROTEIN HFLD"/>
    <property type="match status" value="1"/>
</dbReference>
<evidence type="ECO:0000256" key="4">
    <source>
        <dbReference type="HAMAP-Rule" id="MF_00695"/>
    </source>
</evidence>
<proteinExistence type="inferred from homology"/>
<name>A0AAW9R0Y6_9GAMM</name>
<reference evidence="5 6" key="1">
    <citation type="journal article" date="2016" name="Antonie Van Leeuwenhoek">
        <title>Denitratimonas tolerans gen. nov., sp. nov., a denitrifying bacterium isolated from a bioreactor for tannery wastewater treatment.</title>
        <authorList>
            <person name="Han S.I."/>
            <person name="Kim J.O."/>
            <person name="Lee Y.R."/>
            <person name="Ekpeghere K.I."/>
            <person name="Koh S.C."/>
            <person name="Whang K.S."/>
        </authorList>
    </citation>
    <scope>NUCLEOTIDE SEQUENCE [LARGE SCALE GENOMIC DNA]</scope>
    <source>
        <strain evidence="5 6">KACC 17565</strain>
    </source>
</reference>
<evidence type="ECO:0000313" key="5">
    <source>
        <dbReference type="EMBL" id="MEJ1249535.1"/>
    </source>
</evidence>
<keyword evidence="3 4" id="KW-0472">Membrane</keyword>
<comment type="similarity">
    <text evidence="4">Belongs to the HflD family.</text>
</comment>
<keyword evidence="6" id="KW-1185">Reference proteome</keyword>
<dbReference type="Pfam" id="PF04356">
    <property type="entry name" value="DUF489"/>
    <property type="match status" value="1"/>
</dbReference>
<evidence type="ECO:0000256" key="1">
    <source>
        <dbReference type="ARBA" id="ARBA00022475"/>
    </source>
</evidence>
<evidence type="ECO:0000313" key="6">
    <source>
        <dbReference type="Proteomes" id="UP001364472"/>
    </source>
</evidence>
<evidence type="ECO:0000256" key="3">
    <source>
        <dbReference type="ARBA" id="ARBA00023136"/>
    </source>
</evidence>
<dbReference type="PANTHER" id="PTHR38100">
    <property type="entry name" value="HIGH FREQUENCY LYSOGENIZATION PROTEIN HFLD"/>
    <property type="match status" value="1"/>
</dbReference>
<evidence type="ECO:0000256" key="2">
    <source>
        <dbReference type="ARBA" id="ARBA00022490"/>
    </source>
</evidence>
<comment type="subcellular location">
    <subcellularLocation>
        <location evidence="4">Cytoplasm</location>
    </subcellularLocation>
    <subcellularLocation>
        <location evidence="4">Cell membrane</location>
        <topology evidence="4">Peripheral membrane protein</topology>
        <orientation evidence="4">Cytoplasmic side</orientation>
    </subcellularLocation>
</comment>
<accession>A0AAW9R0Y6</accession>